<comment type="caution">
    <text evidence="2">The sequence shown here is derived from an EMBL/GenBank/DDBJ whole genome shotgun (WGS) entry which is preliminary data.</text>
</comment>
<accession>A0AAD9P1N0</accession>
<sequence>MTPCTLCNHFGCICFRLHMLGKSSDKLPYNIVYVLDDDNGSVCERCCVYQDLNVTELGFETAYLTTHDKQDFYNHVGYDFCQPVVSLGSASTLLSEEMMDRLFGKMSTSADDLRHSRLNSVENIKPRKTSECLPSVTVPVLPPPPAPMPPPPPPPSTPMPPPPPPPSTPMSPPPAAPVTTPTGDVKGLQCSGNVYWMKKSLVAT</sequence>
<name>A0AAD9P1N0_RIDPI</name>
<dbReference type="AlphaFoldDB" id="A0AAD9P1N0"/>
<evidence type="ECO:0000256" key="1">
    <source>
        <dbReference type="SAM" id="MobiDB-lite"/>
    </source>
</evidence>
<evidence type="ECO:0000313" key="2">
    <source>
        <dbReference type="EMBL" id="KAK2186492.1"/>
    </source>
</evidence>
<organism evidence="2 3">
    <name type="scientific">Ridgeia piscesae</name>
    <name type="common">Tubeworm</name>
    <dbReference type="NCBI Taxonomy" id="27915"/>
    <lineage>
        <taxon>Eukaryota</taxon>
        <taxon>Metazoa</taxon>
        <taxon>Spiralia</taxon>
        <taxon>Lophotrochozoa</taxon>
        <taxon>Annelida</taxon>
        <taxon>Polychaeta</taxon>
        <taxon>Sedentaria</taxon>
        <taxon>Canalipalpata</taxon>
        <taxon>Sabellida</taxon>
        <taxon>Siboglinidae</taxon>
        <taxon>Ridgeia</taxon>
    </lineage>
</organism>
<dbReference type="PANTHER" id="PTHR13538:SF4">
    <property type="entry name" value="N-ALPHA-ACETYLTRANSFERASE 80"/>
    <property type="match status" value="1"/>
</dbReference>
<gene>
    <name evidence="2" type="ORF">NP493_198g02003</name>
</gene>
<dbReference type="InterPro" id="IPR039840">
    <property type="entry name" value="NAA80"/>
</dbReference>
<evidence type="ECO:0000313" key="3">
    <source>
        <dbReference type="Proteomes" id="UP001209878"/>
    </source>
</evidence>
<dbReference type="GO" id="GO:0005737">
    <property type="term" value="C:cytoplasm"/>
    <property type="evidence" value="ECO:0007669"/>
    <property type="project" value="TreeGrafter"/>
</dbReference>
<proteinExistence type="predicted"/>
<dbReference type="GO" id="GO:0008080">
    <property type="term" value="F:N-acetyltransferase activity"/>
    <property type="evidence" value="ECO:0007669"/>
    <property type="project" value="InterPro"/>
</dbReference>
<reference evidence="2" key="1">
    <citation type="journal article" date="2023" name="Mol. Biol. Evol.">
        <title>Third-Generation Sequencing Reveals the Adaptive Role of the Epigenome in Three Deep-Sea Polychaetes.</title>
        <authorList>
            <person name="Perez M."/>
            <person name="Aroh O."/>
            <person name="Sun Y."/>
            <person name="Lan Y."/>
            <person name="Juniper S.K."/>
            <person name="Young C.R."/>
            <person name="Angers B."/>
            <person name="Qian P.Y."/>
        </authorList>
    </citation>
    <scope>NUCLEOTIDE SEQUENCE</scope>
    <source>
        <strain evidence="2">R07B-5</strain>
    </source>
</reference>
<protein>
    <submittedName>
        <fullName evidence="2">Uncharacterized protein</fullName>
    </submittedName>
</protein>
<dbReference type="Proteomes" id="UP001209878">
    <property type="component" value="Unassembled WGS sequence"/>
</dbReference>
<feature type="compositionally biased region" description="Pro residues" evidence="1">
    <location>
        <begin position="147"/>
        <end position="176"/>
    </location>
</feature>
<dbReference type="GO" id="GO:1905502">
    <property type="term" value="F:acetyl-CoA binding"/>
    <property type="evidence" value="ECO:0007669"/>
    <property type="project" value="TreeGrafter"/>
</dbReference>
<dbReference type="EMBL" id="JAODUO010000198">
    <property type="protein sequence ID" value="KAK2186492.1"/>
    <property type="molecule type" value="Genomic_DNA"/>
</dbReference>
<keyword evidence="3" id="KW-1185">Reference proteome</keyword>
<dbReference type="PANTHER" id="PTHR13538">
    <property type="entry name" value="N-ACETYLTRANSFERASE 6"/>
    <property type="match status" value="1"/>
</dbReference>
<feature type="region of interest" description="Disordered" evidence="1">
    <location>
        <begin position="147"/>
        <end position="189"/>
    </location>
</feature>